<dbReference type="Pfam" id="PF03514">
    <property type="entry name" value="GRAS"/>
    <property type="match status" value="1"/>
</dbReference>
<feature type="region of interest" description="SAW" evidence="14">
    <location>
        <begin position="271"/>
        <end position="342"/>
    </location>
</feature>
<dbReference type="SUPFAM" id="SSF57667">
    <property type="entry name" value="beta-beta-alpha zinc fingers"/>
    <property type="match status" value="1"/>
</dbReference>
<evidence type="ECO:0000259" key="16">
    <source>
        <dbReference type="PROSITE" id="PS50600"/>
    </source>
</evidence>
<dbReference type="PANTHER" id="PTHR46481">
    <property type="entry name" value="ZINC FINGER BED DOMAIN-CONTAINING PROTEIN 4"/>
    <property type="match status" value="1"/>
</dbReference>
<dbReference type="InterPro" id="IPR055081">
    <property type="entry name" value="NLP1-9_GAF"/>
</dbReference>
<reference evidence="18 19" key="1">
    <citation type="submission" date="2019-07" db="EMBL/GenBank/DDBJ databases">
        <title>WGS assembly of Gossypium mustelinum.</title>
        <authorList>
            <person name="Chen Z.J."/>
            <person name="Sreedasyam A."/>
            <person name="Ando A."/>
            <person name="Song Q."/>
            <person name="De L."/>
            <person name="Hulse-Kemp A."/>
            <person name="Ding M."/>
            <person name="Ye W."/>
            <person name="Kirkbride R."/>
            <person name="Jenkins J."/>
            <person name="Plott C."/>
            <person name="Lovell J."/>
            <person name="Lin Y.-M."/>
            <person name="Vaughn R."/>
            <person name="Liu B."/>
            <person name="Li W."/>
            <person name="Simpson S."/>
            <person name="Scheffler B."/>
            <person name="Saski C."/>
            <person name="Grover C."/>
            <person name="Hu G."/>
            <person name="Conover J."/>
            <person name="Carlson J."/>
            <person name="Shu S."/>
            <person name="Boston L."/>
            <person name="Williams M."/>
            <person name="Peterson D."/>
            <person name="Mcgee K."/>
            <person name="Jones D."/>
            <person name="Wendel J."/>
            <person name="Stelly D."/>
            <person name="Grimwood J."/>
            <person name="Schmutz J."/>
        </authorList>
    </citation>
    <scope>NUCLEOTIDE SEQUENCE [LARGE SCALE GENOMIC DNA]</scope>
    <source>
        <strain evidence="18">1408120.09</strain>
    </source>
</reference>
<dbReference type="PROSITE" id="PS50600">
    <property type="entry name" value="ULP_PROTEASE"/>
    <property type="match status" value="1"/>
</dbReference>
<keyword evidence="11" id="KW-0804">Transcription</keyword>
<evidence type="ECO:0008006" key="20">
    <source>
        <dbReference type="Google" id="ProtNLM"/>
    </source>
</evidence>
<dbReference type="GO" id="GO:0008234">
    <property type="term" value="F:cysteine-type peptidase activity"/>
    <property type="evidence" value="ECO:0007669"/>
    <property type="project" value="InterPro"/>
</dbReference>
<dbReference type="InterPro" id="IPR008906">
    <property type="entry name" value="HATC_C_dom"/>
</dbReference>
<dbReference type="PANTHER" id="PTHR46481:SF11">
    <property type="entry name" value="ZINC FINGER BED DOMAIN-CONTAINING PROTEIN RICESLEEPER 2-LIKE"/>
    <property type="match status" value="1"/>
</dbReference>
<gene>
    <name evidence="18" type="ORF">E1A91_D02G015400v1</name>
</gene>
<evidence type="ECO:0000256" key="7">
    <source>
        <dbReference type="ARBA" id="ARBA00022801"/>
    </source>
</evidence>
<dbReference type="GO" id="GO:0046983">
    <property type="term" value="F:protein dimerization activity"/>
    <property type="evidence" value="ECO:0007669"/>
    <property type="project" value="InterPro"/>
</dbReference>
<dbReference type="InterPro" id="IPR052035">
    <property type="entry name" value="ZnF_BED_domain_contain"/>
</dbReference>
<keyword evidence="5" id="KW-0479">Metal-binding</keyword>
<dbReference type="SMART" id="SM00614">
    <property type="entry name" value="ZnF_BED"/>
    <property type="match status" value="1"/>
</dbReference>
<comment type="similarity">
    <text evidence="2">Belongs to the peptidase C48 family.</text>
</comment>
<keyword evidence="19" id="KW-1185">Reference proteome</keyword>
<dbReference type="SUPFAM" id="SSF53098">
    <property type="entry name" value="Ribonuclease H-like"/>
    <property type="match status" value="1"/>
</dbReference>
<dbReference type="InterPro" id="IPR025525">
    <property type="entry name" value="hAT-like_transposase_RNase-H"/>
</dbReference>
<dbReference type="InterPro" id="IPR012337">
    <property type="entry name" value="RNaseH-like_sf"/>
</dbReference>
<feature type="compositionally biased region" description="Polar residues" evidence="15">
    <location>
        <begin position="1270"/>
        <end position="1280"/>
    </location>
</feature>
<dbReference type="Pfam" id="PF14372">
    <property type="entry name" value="hAT-like_RNase-H"/>
    <property type="match status" value="1"/>
</dbReference>
<dbReference type="Pfam" id="PF22922">
    <property type="entry name" value="GAF_NLP"/>
    <property type="match status" value="1"/>
</dbReference>
<dbReference type="Proteomes" id="UP000323597">
    <property type="component" value="Chromosome D02"/>
</dbReference>
<dbReference type="InterPro" id="IPR038765">
    <property type="entry name" value="Papain-like_cys_pep_sf"/>
</dbReference>
<evidence type="ECO:0000256" key="12">
    <source>
        <dbReference type="ARBA" id="ARBA00023242"/>
    </source>
</evidence>
<feature type="domain" description="Ubiquitin-like protease family profile" evidence="16">
    <location>
        <begin position="1338"/>
        <end position="1516"/>
    </location>
</feature>
<evidence type="ECO:0000256" key="5">
    <source>
        <dbReference type="ARBA" id="ARBA00022723"/>
    </source>
</evidence>
<dbReference type="SUPFAM" id="SSF54001">
    <property type="entry name" value="Cysteine proteinases"/>
    <property type="match status" value="1"/>
</dbReference>
<keyword evidence="9" id="KW-0805">Transcription regulation</keyword>
<feature type="domain" description="BED-type" evidence="17">
    <location>
        <begin position="572"/>
        <end position="626"/>
    </location>
</feature>
<keyword evidence="7" id="KW-0378">Hydrolase</keyword>
<evidence type="ECO:0000256" key="10">
    <source>
        <dbReference type="ARBA" id="ARBA00023125"/>
    </source>
</evidence>
<feature type="region of interest" description="Disordered" evidence="15">
    <location>
        <begin position="1269"/>
        <end position="1295"/>
    </location>
</feature>
<evidence type="ECO:0000256" key="3">
    <source>
        <dbReference type="ARBA" id="ARBA00011738"/>
    </source>
</evidence>
<evidence type="ECO:0000313" key="19">
    <source>
        <dbReference type="Proteomes" id="UP000323597"/>
    </source>
</evidence>
<keyword evidence="8" id="KW-0862">Zinc</keyword>
<protein>
    <recommendedName>
        <fullName evidence="20">Ubiquitin-like protease family profile domain-containing protein</fullName>
    </recommendedName>
</protein>
<dbReference type="EMBL" id="CM017650">
    <property type="protein sequence ID" value="TYI91737.1"/>
    <property type="molecule type" value="Genomic_DNA"/>
</dbReference>
<evidence type="ECO:0000256" key="2">
    <source>
        <dbReference type="ARBA" id="ARBA00005234"/>
    </source>
</evidence>
<dbReference type="InterPro" id="IPR005202">
    <property type="entry name" value="TF_GRAS"/>
</dbReference>
<evidence type="ECO:0000256" key="6">
    <source>
        <dbReference type="ARBA" id="ARBA00022771"/>
    </source>
</evidence>
<comment type="similarity">
    <text evidence="14">Belongs to the GRAS family.</text>
</comment>
<keyword evidence="6 13" id="KW-0863">Zinc-finger</keyword>
<dbReference type="GO" id="GO:0003677">
    <property type="term" value="F:DNA binding"/>
    <property type="evidence" value="ECO:0007669"/>
    <property type="project" value="UniProtKB-KW"/>
</dbReference>
<dbReference type="GO" id="GO:0005634">
    <property type="term" value="C:nucleus"/>
    <property type="evidence" value="ECO:0007669"/>
    <property type="project" value="UniProtKB-SubCell"/>
</dbReference>
<comment type="subcellular location">
    <subcellularLocation>
        <location evidence="1">Nucleus</location>
    </subcellularLocation>
</comment>
<dbReference type="GO" id="GO:0006508">
    <property type="term" value="P:proteolysis"/>
    <property type="evidence" value="ECO:0007669"/>
    <property type="project" value="UniProtKB-KW"/>
</dbReference>
<evidence type="ECO:0000256" key="4">
    <source>
        <dbReference type="ARBA" id="ARBA00022670"/>
    </source>
</evidence>
<evidence type="ECO:0000256" key="9">
    <source>
        <dbReference type="ARBA" id="ARBA00023015"/>
    </source>
</evidence>
<evidence type="ECO:0000256" key="11">
    <source>
        <dbReference type="ARBA" id="ARBA00023163"/>
    </source>
</evidence>
<evidence type="ECO:0000256" key="8">
    <source>
        <dbReference type="ARBA" id="ARBA00022833"/>
    </source>
</evidence>
<keyword evidence="4" id="KW-0645">Protease</keyword>
<evidence type="ECO:0000259" key="17">
    <source>
        <dbReference type="PROSITE" id="PS50808"/>
    </source>
</evidence>
<accession>A0A5D2VQX6</accession>
<name>A0A5D2VQX6_GOSMU</name>
<keyword evidence="10" id="KW-0238">DNA-binding</keyword>
<dbReference type="PROSITE" id="PS50985">
    <property type="entry name" value="GRAS"/>
    <property type="match status" value="1"/>
</dbReference>
<evidence type="ECO:0000256" key="1">
    <source>
        <dbReference type="ARBA" id="ARBA00004123"/>
    </source>
</evidence>
<organism evidence="18 19">
    <name type="scientific">Gossypium mustelinum</name>
    <name type="common">Cotton</name>
    <name type="synonym">Gossypium caicoense</name>
    <dbReference type="NCBI Taxonomy" id="34275"/>
    <lineage>
        <taxon>Eukaryota</taxon>
        <taxon>Viridiplantae</taxon>
        <taxon>Streptophyta</taxon>
        <taxon>Embryophyta</taxon>
        <taxon>Tracheophyta</taxon>
        <taxon>Spermatophyta</taxon>
        <taxon>Magnoliopsida</taxon>
        <taxon>eudicotyledons</taxon>
        <taxon>Gunneridae</taxon>
        <taxon>Pentapetalae</taxon>
        <taxon>rosids</taxon>
        <taxon>malvids</taxon>
        <taxon>Malvales</taxon>
        <taxon>Malvaceae</taxon>
        <taxon>Malvoideae</taxon>
        <taxon>Gossypium</taxon>
    </lineage>
</organism>
<comment type="caution">
    <text evidence="14">Lacks conserved residue(s) required for the propagation of feature annotation.</text>
</comment>
<feature type="short sequence motif" description="LxCxE motif" evidence="14">
    <location>
        <begin position="14"/>
        <end position="18"/>
    </location>
</feature>
<dbReference type="InterPro" id="IPR003653">
    <property type="entry name" value="Peptidase_C48_C"/>
</dbReference>
<proteinExistence type="inferred from homology"/>
<evidence type="ECO:0000256" key="15">
    <source>
        <dbReference type="SAM" id="MobiDB-lite"/>
    </source>
</evidence>
<evidence type="ECO:0000313" key="18">
    <source>
        <dbReference type="EMBL" id="TYI91737.1"/>
    </source>
</evidence>
<dbReference type="InterPro" id="IPR003656">
    <property type="entry name" value="Znf_BED"/>
</dbReference>
<dbReference type="Gene3D" id="3.40.395.10">
    <property type="entry name" value="Adenoviral Proteinase, Chain A"/>
    <property type="match status" value="1"/>
</dbReference>
<dbReference type="Pfam" id="PF05699">
    <property type="entry name" value="Dimer_Tnp_hAT"/>
    <property type="match status" value="1"/>
</dbReference>
<dbReference type="Pfam" id="PF02902">
    <property type="entry name" value="Peptidase_C48"/>
    <property type="match status" value="1"/>
</dbReference>
<evidence type="ECO:0000256" key="14">
    <source>
        <dbReference type="PROSITE-ProRule" id="PRU01191"/>
    </source>
</evidence>
<keyword evidence="12" id="KW-0539">Nucleus</keyword>
<dbReference type="PROSITE" id="PS50808">
    <property type="entry name" value="ZF_BED"/>
    <property type="match status" value="1"/>
</dbReference>
<dbReference type="InterPro" id="IPR036236">
    <property type="entry name" value="Znf_C2H2_sf"/>
</dbReference>
<comment type="subunit">
    <text evidence="3">Homodimer.</text>
</comment>
<evidence type="ECO:0000256" key="13">
    <source>
        <dbReference type="PROSITE-ProRule" id="PRU00027"/>
    </source>
</evidence>
<dbReference type="Pfam" id="PF02892">
    <property type="entry name" value="zf-BED"/>
    <property type="match status" value="1"/>
</dbReference>
<dbReference type="GO" id="GO:0008270">
    <property type="term" value="F:zinc ion binding"/>
    <property type="evidence" value="ECO:0007669"/>
    <property type="project" value="UniProtKB-KW"/>
</dbReference>
<sequence>MASSFSDTALNLLLSCAEAIEDGDLKSADAFLQNILILADKNHYPYQREVVEYFADALVRRAYGLHPASSSLAFPVNRAPYYHYNSDHINGVIEKVIGDAFMGNRRLHLIDFSIPYHFWFQNSVLRTLPNFFGYPLPVRVSYILPPFLKKHVEFSRQMEFLTKDAEEVNVKFEDELKVVYGNSLAEVDECEIDFKRRDDEMVVVYYQFKLEKLVRDAKAMERELVRLKEINPTIVIMLDFYSNHTHSNFLTCFKDSFQYSLKTVDWWWDWDWEGKNVIRRHPTLTEWQHLFSMAGFSRIPLNQRKDNLSVEDESLLEIMGEEEECLILGYGGCPMFFLSAWKPKVEDGHFNSNSTNHKFGQGFNPNPLPRQPLQPFLEGLILNRLAALAEIHDISKDLCCKYKLSLALTWAAKVNNMNETISDLNKERAFSIQRNSCYVKDRESFDFMEDYEERTSGPIIEKAFESRDGYHFEPSLTKVEDLRYFDLDDYNIDVAVAICLQNRRTSDEVYIVEFFWPPTESEISKSKALRIFDDMKHMKTTFVTVKVQVPEIKFQEGPYNKIVETKRNKQRKSWSKVWEDFDKFEEHGKQVAKCKHCLKVFTGSSKSGTTHLKNHSKVCPGKKKQNQESQLILPVDTNERSSTFDQERSHLDLVKMVIKHQYPLALVGQEAFKNFVKGLQPMFEFQSRDKLLSDIHRIYNEERGKLQLYFDQLACKLNLTVSLWKNNHGKTAYCCLIAHFIDDGWELKMKILGLRKLEHVHDTKVVGGIIRSFVSEWKISKKVCSITVDNSFLNDGMVHQIRENCVSEQGSLSSAHWFISSTLLEDGFREMDTIHSKLWKSIEYVTETTHGKLNFQEAVNQVKLQGGKSWDELSFKLESDSDILDSALRSREIFCKLEQIDDNFMLNLSKEEWEKAVTLQSCFKCFDDIKGTQSLTANLYFPKLCNMYEEFGQLKKSNHPFVILMKRKFDNYWSLCNVAFTIAAALDPRLKFRFSCNETYDLESMMKLKRFRKVLMDVYFEYANEAKNLSASSSVMDDSNSLTAETTKDCIVSYFSKFASASNVNEVASQKSELDCYLEETLLPSDADILGWWRVNSQRFPTLAKMARDFLAIPVSVSSPCSNIRAMTINPAYSSLDPESMEALVCSQNWLESTKENDGELHEPMQNMDKRKRKMEENDTSTVKVFKNRTHEKASSNGDIASDFNKNDGSLSFDNWMEPQCSPSESVGEKAEIMEASVCNRDRLESSIGKTNHGRNIAAAIEIPNFDEPSFNSNQLDQIQSSSSESDDETTLREQGSWCREDVRTYLVSSFTNKEKKRLNRWKRSELSGKKIGRDKEFQLMGENLTPLLVAPHCDESLIEYYIDDSVVNTYFKLLKKRSDKFLNVYIKHYSFDSQIATFLIKGSKLEDEVLAWFKDEKLRGVHKLFLPMCLSAHWVLFCVDTKEKKISWLDPIPSSRIMSNSVEKQKIFQWFTLYLLPQFGYNDAEKWPFEVRTDIPKQENSIDCGVFVMKYGDCLMHGDFFPFTQKDMIHFRRRIFLDIYRGRLHGKR</sequence>